<name>A0A413NBZ7_9BACT</name>
<evidence type="ECO:0000313" key="1">
    <source>
        <dbReference type="EMBL" id="RGZ46040.1"/>
    </source>
</evidence>
<sequence length="75" mass="8455">MQLTANSLHWLSNNKLIPYIRKAASVKKGGLFVLTRKRIFVRIKTVIAMRKLIYFPIVSLMAVTGKSRPQGKQAG</sequence>
<evidence type="ECO:0000313" key="2">
    <source>
        <dbReference type="Proteomes" id="UP000285173"/>
    </source>
</evidence>
<dbReference type="EMBL" id="QSEF01000019">
    <property type="protein sequence ID" value="RGZ46040.1"/>
    <property type="molecule type" value="Genomic_DNA"/>
</dbReference>
<organism evidence="1 2">
    <name type="scientific">Parabacteroides merdae</name>
    <dbReference type="NCBI Taxonomy" id="46503"/>
    <lineage>
        <taxon>Bacteria</taxon>
        <taxon>Pseudomonadati</taxon>
        <taxon>Bacteroidota</taxon>
        <taxon>Bacteroidia</taxon>
        <taxon>Bacteroidales</taxon>
        <taxon>Tannerellaceae</taxon>
        <taxon>Parabacteroides</taxon>
    </lineage>
</organism>
<comment type="caution">
    <text evidence="1">The sequence shown here is derived from an EMBL/GenBank/DDBJ whole genome shotgun (WGS) entry which is preliminary data.</text>
</comment>
<dbReference type="Proteomes" id="UP000285173">
    <property type="component" value="Unassembled WGS sequence"/>
</dbReference>
<proteinExistence type="predicted"/>
<dbReference type="AlphaFoldDB" id="A0A413NBZ7"/>
<gene>
    <name evidence="1" type="ORF">DW986_13430</name>
</gene>
<protein>
    <submittedName>
        <fullName evidence="1">Uncharacterized protein</fullName>
    </submittedName>
</protein>
<accession>A0A413NBZ7</accession>
<reference evidence="1 2" key="1">
    <citation type="submission" date="2018-08" db="EMBL/GenBank/DDBJ databases">
        <title>A genome reference for cultivated species of the human gut microbiota.</title>
        <authorList>
            <person name="Zou Y."/>
            <person name="Xue W."/>
            <person name="Luo G."/>
        </authorList>
    </citation>
    <scope>NUCLEOTIDE SEQUENCE [LARGE SCALE GENOMIC DNA]</scope>
    <source>
        <strain evidence="1 2">AM50-15</strain>
    </source>
</reference>